<evidence type="ECO:0000313" key="1">
    <source>
        <dbReference type="EMBL" id="KAB2598225.1"/>
    </source>
</evidence>
<comment type="caution">
    <text evidence="1">The sequence shown here is derived from an EMBL/GenBank/DDBJ whole genome shotgun (WGS) entry which is preliminary data.</text>
</comment>
<keyword evidence="2" id="KW-1185">Reference proteome</keyword>
<gene>
    <name evidence="1" type="ORF">D8674_001145</name>
</gene>
<organism evidence="1 2">
    <name type="scientific">Pyrus ussuriensis x Pyrus communis</name>
    <dbReference type="NCBI Taxonomy" id="2448454"/>
    <lineage>
        <taxon>Eukaryota</taxon>
        <taxon>Viridiplantae</taxon>
        <taxon>Streptophyta</taxon>
        <taxon>Embryophyta</taxon>
        <taxon>Tracheophyta</taxon>
        <taxon>Spermatophyta</taxon>
        <taxon>Magnoliopsida</taxon>
        <taxon>eudicotyledons</taxon>
        <taxon>Gunneridae</taxon>
        <taxon>Pentapetalae</taxon>
        <taxon>rosids</taxon>
        <taxon>fabids</taxon>
        <taxon>Rosales</taxon>
        <taxon>Rosaceae</taxon>
        <taxon>Amygdaloideae</taxon>
        <taxon>Maleae</taxon>
        <taxon>Pyrus</taxon>
    </lineage>
</organism>
<reference evidence="2" key="2">
    <citation type="submission" date="2019-10" db="EMBL/GenBank/DDBJ databases">
        <title>A de novo genome assembly of a pear dwarfing rootstock.</title>
        <authorList>
            <person name="Wang F."/>
            <person name="Wang J."/>
            <person name="Li S."/>
            <person name="Zhang Y."/>
            <person name="Fang M."/>
            <person name="Ma L."/>
            <person name="Zhao Y."/>
            <person name="Jiang S."/>
        </authorList>
    </citation>
    <scope>NUCLEOTIDE SEQUENCE [LARGE SCALE GENOMIC DNA]</scope>
</reference>
<protein>
    <submittedName>
        <fullName evidence="1">E3 ubiquitin-protein ligase LOG2</fullName>
    </submittedName>
</protein>
<dbReference type="OrthoDB" id="1711136at2759"/>
<reference evidence="1 2" key="1">
    <citation type="submission" date="2019-09" db="EMBL/GenBank/DDBJ databases">
        <authorList>
            <person name="Ou C."/>
        </authorList>
    </citation>
    <scope>NUCLEOTIDE SEQUENCE [LARGE SCALE GENOMIC DNA]</scope>
    <source>
        <strain evidence="1">S2</strain>
        <tissue evidence="1">Leaf</tissue>
    </source>
</reference>
<accession>A0A5N5F5F2</accession>
<proteinExistence type="predicted"/>
<reference evidence="1 2" key="3">
    <citation type="submission" date="2019-11" db="EMBL/GenBank/DDBJ databases">
        <title>A de novo genome assembly of a pear dwarfing rootstock.</title>
        <authorList>
            <person name="Wang F."/>
            <person name="Wang J."/>
            <person name="Li S."/>
            <person name="Zhang Y."/>
            <person name="Fang M."/>
            <person name="Ma L."/>
            <person name="Zhao Y."/>
            <person name="Jiang S."/>
        </authorList>
    </citation>
    <scope>NUCLEOTIDE SEQUENCE [LARGE SCALE GENOMIC DNA]</scope>
    <source>
        <strain evidence="1">S2</strain>
        <tissue evidence="1">Leaf</tissue>
    </source>
</reference>
<sequence>MTIHFNRYPPMMVHFEHELLKVADLDICLIAVKAEASHPAHDLDNHPIFPKLIYLNQPQCNLWWIFALTDF</sequence>
<name>A0A5N5F5F2_9ROSA</name>
<dbReference type="Proteomes" id="UP000327157">
    <property type="component" value="Chromosome 1"/>
</dbReference>
<dbReference type="AlphaFoldDB" id="A0A5N5F5F2"/>
<evidence type="ECO:0000313" key="2">
    <source>
        <dbReference type="Proteomes" id="UP000327157"/>
    </source>
</evidence>
<dbReference type="EMBL" id="SMOL01000768">
    <property type="protein sequence ID" value="KAB2598225.1"/>
    <property type="molecule type" value="Genomic_DNA"/>
</dbReference>